<dbReference type="SUPFAM" id="SSF53032">
    <property type="entry name" value="tRNA-intron endonuclease catalytic domain-like"/>
    <property type="match status" value="1"/>
</dbReference>
<dbReference type="EMBL" id="KB740932">
    <property type="protein sequence ID" value="ENN77809.1"/>
    <property type="molecule type" value="Genomic_DNA"/>
</dbReference>
<evidence type="ECO:0000256" key="2">
    <source>
        <dbReference type="ARBA" id="ARBA00012573"/>
    </source>
</evidence>
<comment type="similarity">
    <text evidence="1">Belongs to the tRNA-intron endonuclease family.</text>
</comment>
<dbReference type="EC" id="4.6.1.16" evidence="2"/>
<dbReference type="InterPro" id="IPR011856">
    <property type="entry name" value="tRNA_endonuc-like_dom_sf"/>
</dbReference>
<organism evidence="7">
    <name type="scientific">Dendroctonus ponderosae</name>
    <name type="common">Mountain pine beetle</name>
    <dbReference type="NCBI Taxonomy" id="77166"/>
    <lineage>
        <taxon>Eukaryota</taxon>
        <taxon>Metazoa</taxon>
        <taxon>Ecdysozoa</taxon>
        <taxon>Arthropoda</taxon>
        <taxon>Hexapoda</taxon>
        <taxon>Insecta</taxon>
        <taxon>Pterygota</taxon>
        <taxon>Neoptera</taxon>
        <taxon>Endopterygota</taxon>
        <taxon>Coleoptera</taxon>
        <taxon>Polyphaga</taxon>
        <taxon>Cucujiformia</taxon>
        <taxon>Curculionidae</taxon>
        <taxon>Scolytinae</taxon>
        <taxon>Dendroctonus</taxon>
    </lineage>
</organism>
<dbReference type="InterPro" id="IPR006676">
    <property type="entry name" value="tRNA_splic"/>
</dbReference>
<dbReference type="InterPro" id="IPR036167">
    <property type="entry name" value="tRNA_intron_Endo_cat-like_sf"/>
</dbReference>
<keyword evidence="4" id="KW-0456">Lyase</keyword>
<keyword evidence="3" id="KW-0819">tRNA processing</keyword>
<name>N6TBY2_DENPD</name>
<dbReference type="NCBIfam" id="TIGR00324">
    <property type="entry name" value="endA"/>
    <property type="match status" value="1"/>
</dbReference>
<dbReference type="AlphaFoldDB" id="N6TBY2"/>
<dbReference type="GO" id="GO:0000213">
    <property type="term" value="F:tRNA-intron lyase activity"/>
    <property type="evidence" value="ECO:0007669"/>
    <property type="project" value="UniProtKB-EC"/>
</dbReference>
<dbReference type="GO" id="GO:0000214">
    <property type="term" value="C:tRNA-intron endonuclease complex"/>
    <property type="evidence" value="ECO:0007669"/>
    <property type="project" value="InterPro"/>
</dbReference>
<dbReference type="CDD" id="cd22363">
    <property type="entry name" value="tRNA-intron_lyase_C"/>
    <property type="match status" value="1"/>
</dbReference>
<evidence type="ECO:0000256" key="6">
    <source>
        <dbReference type="ARBA" id="ARBA00034031"/>
    </source>
</evidence>
<dbReference type="Gene3D" id="3.40.1350.10">
    <property type="match status" value="1"/>
</dbReference>
<reference evidence="7" key="1">
    <citation type="journal article" date="2013" name="Genome Biol.">
        <title>Draft genome of the mountain pine beetle, Dendroctonus ponderosae Hopkins, a major forest pest.</title>
        <authorList>
            <person name="Keeling C.I."/>
            <person name="Yuen M.M."/>
            <person name="Liao N.Y."/>
            <person name="Docking T.R."/>
            <person name="Chan S.K."/>
            <person name="Taylor G.A."/>
            <person name="Palmquist D.L."/>
            <person name="Jackman S.D."/>
            <person name="Nguyen A."/>
            <person name="Li M."/>
            <person name="Henderson H."/>
            <person name="Janes J.K."/>
            <person name="Zhao Y."/>
            <person name="Pandoh P."/>
            <person name="Moore R."/>
            <person name="Sperling F.A."/>
            <person name="Huber D.P."/>
            <person name="Birol I."/>
            <person name="Jones S.J."/>
            <person name="Bohlmann J."/>
        </authorList>
    </citation>
    <scope>NUCLEOTIDE SEQUENCE</scope>
</reference>
<dbReference type="OMA" id="YSHPYWK"/>
<evidence type="ECO:0000256" key="4">
    <source>
        <dbReference type="ARBA" id="ARBA00023239"/>
    </source>
</evidence>
<evidence type="ECO:0000256" key="3">
    <source>
        <dbReference type="ARBA" id="ARBA00022694"/>
    </source>
</evidence>
<gene>
    <name evidence="7" type="ORF">YQE_05693</name>
</gene>
<evidence type="ECO:0000313" key="7">
    <source>
        <dbReference type="EMBL" id="ENN77809.1"/>
    </source>
</evidence>
<dbReference type="GO" id="GO:0000379">
    <property type="term" value="P:tRNA-type intron splice site recognition and cleavage"/>
    <property type="evidence" value="ECO:0007669"/>
    <property type="project" value="TreeGrafter"/>
</dbReference>
<dbReference type="PANTHER" id="PTHR21227">
    <property type="entry name" value="TRNA-SPLICING ENDONUCLEASE SUBUNIT SEN2"/>
    <property type="match status" value="1"/>
</dbReference>
<dbReference type="GO" id="GO:0005737">
    <property type="term" value="C:cytoplasm"/>
    <property type="evidence" value="ECO:0007669"/>
    <property type="project" value="TreeGrafter"/>
</dbReference>
<dbReference type="HOGENOM" id="CLU_046429_0_0_1"/>
<evidence type="ECO:0000256" key="1">
    <source>
        <dbReference type="ARBA" id="ARBA00008078"/>
    </source>
</evidence>
<proteinExistence type="inferred from homology"/>
<protein>
    <recommendedName>
        <fullName evidence="2">tRNA-intron lyase</fullName>
        <ecNumber evidence="2">4.6.1.16</ecNumber>
    </recommendedName>
    <alternativeName>
        <fullName evidence="5">tRNA-intron endonuclease Sen2</fullName>
    </alternativeName>
</protein>
<dbReference type="PIRSF" id="PIRSF011789">
    <property type="entry name" value="tRNA_splic_SEN2"/>
    <property type="match status" value="1"/>
</dbReference>
<dbReference type="Pfam" id="PF01974">
    <property type="entry name" value="tRNA_int_endo"/>
    <property type="match status" value="1"/>
</dbReference>
<accession>N6TBY2</accession>
<comment type="catalytic activity">
    <reaction evidence="6">
        <text>pretRNA = a 3'-half-tRNA molecule with a 5'-OH end + a 5'-half-tRNA molecule with a 2',3'-cyclic phosphate end + an intron with a 2',3'-cyclic phosphate and a 5'-hydroxyl terminus.</text>
        <dbReference type="EC" id="4.6.1.16"/>
    </reaction>
</comment>
<dbReference type="GO" id="GO:0003676">
    <property type="term" value="F:nucleic acid binding"/>
    <property type="evidence" value="ECO:0007669"/>
    <property type="project" value="InterPro"/>
</dbReference>
<dbReference type="OrthoDB" id="10249562at2759"/>
<sequence length="300" mass="34329">MELPQPKPKKNCRLARDLPLPIVFKKDGTLKTFAACFNGFSVTVANPEDMKTLISKGYFGKANLSRSHPQFSRGDNIQIVRQRQLTVRKACSEQFAIKMKPEKVIVVPDSDSENDYFTNLRPKYAIDNSCLKEELWLGLEEAFFLTSVVKCLNVSFEGEIASIEKLWGLFQNAQPNFTRNYVVYFYYRCKNWVVKPGIKFGGDFMLYKEGPSFYHSTYIVVIDVVDTAGKRIESLTNRSMDNISILGLNRLCETAGKDLLICRLKWPQNSAVTYEDLTNIEIQEILVKRWIASQERGDTA</sequence>
<evidence type="ECO:0000256" key="5">
    <source>
        <dbReference type="ARBA" id="ARBA00032432"/>
    </source>
</evidence>
<feature type="non-terminal residue" evidence="7">
    <location>
        <position position="1"/>
    </location>
</feature>
<dbReference type="InterPro" id="IPR016589">
    <property type="entry name" value="tRNA_splic_SEN2"/>
</dbReference>
<dbReference type="InterPro" id="IPR006677">
    <property type="entry name" value="tRNA_intron_Endonuc_cat-like"/>
</dbReference>
<dbReference type="PANTHER" id="PTHR21227:SF0">
    <property type="entry name" value="TRNA-SPLICING ENDONUCLEASE SUBUNIT SEN2"/>
    <property type="match status" value="1"/>
</dbReference>